<accession>N9M7U1</accession>
<dbReference type="PROSITE" id="PS51257">
    <property type="entry name" value="PROKAR_LIPOPROTEIN"/>
    <property type="match status" value="1"/>
</dbReference>
<organism evidence="1 4">
    <name type="scientific">Acinetobacter pseudolwoffii</name>
    <dbReference type="NCBI Taxonomy" id="2053287"/>
    <lineage>
        <taxon>Bacteria</taxon>
        <taxon>Pseudomonadati</taxon>
        <taxon>Pseudomonadota</taxon>
        <taxon>Gammaproteobacteria</taxon>
        <taxon>Moraxellales</taxon>
        <taxon>Moraxellaceae</taxon>
        <taxon>Acinetobacter</taxon>
    </lineage>
</organism>
<comment type="caution">
    <text evidence="1">The sequence shown here is derived from an EMBL/GenBank/DDBJ whole genome shotgun (WGS) entry which is preliminary data.</text>
</comment>
<dbReference type="GeneID" id="97177713"/>
<dbReference type="PATRIC" id="fig|1217709.3.peg.1747"/>
<dbReference type="EMBL" id="APRJ01000011">
    <property type="protein sequence ID" value="ENW86751.1"/>
    <property type="molecule type" value="Genomic_DNA"/>
</dbReference>
<evidence type="ECO:0000313" key="1">
    <source>
        <dbReference type="EMBL" id="ENW86751.1"/>
    </source>
</evidence>
<reference evidence="3 6" key="2">
    <citation type="submission" date="2017-11" db="EMBL/GenBank/DDBJ databases">
        <title>Revising the taxonomy of the Acinetobacter lwoffii group: the description of Acinetobacter pseudolwoffii sp. nov. and emended description of Acinetobacter lwoffii.</title>
        <authorList>
            <person name="Nemec A."/>
            <person name="Radolfova-Krizova L."/>
        </authorList>
    </citation>
    <scope>NUCLEOTIDE SEQUENCE [LARGE SCALE GENOMIC DNA]</scope>
    <source>
        <strain evidence="3 6">ANC 5044</strain>
    </source>
</reference>
<evidence type="ECO:0000313" key="5">
    <source>
        <dbReference type="Proteomes" id="UP000242351"/>
    </source>
</evidence>
<evidence type="ECO:0000313" key="3">
    <source>
        <dbReference type="EMBL" id="PJO76195.1"/>
    </source>
</evidence>
<keyword evidence="4" id="KW-1185">Reference proteome</keyword>
<dbReference type="RefSeq" id="WP_005096317.1">
    <property type="nucleotide sequence ID" value="NZ_CBDBYO010000009.1"/>
</dbReference>
<protein>
    <recommendedName>
        <fullName evidence="7">Lipoprotein</fullName>
    </recommendedName>
</protein>
<dbReference type="Proteomes" id="UP000242351">
    <property type="component" value="Unassembled WGS sequence"/>
</dbReference>
<gene>
    <name evidence="2" type="ORF">CU320_03505</name>
    <name evidence="3" type="ORF">CWI32_00625</name>
    <name evidence="1" type="ORF">F906_01820</name>
</gene>
<evidence type="ECO:0000313" key="4">
    <source>
        <dbReference type="Proteomes" id="UP000023774"/>
    </source>
</evidence>
<dbReference type="HOGENOM" id="CLU_179037_0_0_6"/>
<dbReference type="EMBL" id="PHRG01000001">
    <property type="protein sequence ID" value="PJO76195.1"/>
    <property type="molecule type" value="Genomic_DNA"/>
</dbReference>
<name>N9M7U1_9GAMM</name>
<dbReference type="Proteomes" id="UP000023774">
    <property type="component" value="Unassembled WGS sequence"/>
</dbReference>
<dbReference type="AlphaFoldDB" id="N9M7U1"/>
<reference evidence="1 4" key="1">
    <citation type="submission" date="2013-02" db="EMBL/GenBank/DDBJ databases">
        <title>The Genome Sequence of Acinetobacter sp. NIPH 713.</title>
        <authorList>
            <consortium name="The Broad Institute Genome Sequencing Platform"/>
            <consortium name="The Broad Institute Genome Sequencing Center for Infectious Disease"/>
            <person name="Cerqueira G."/>
            <person name="Feldgarden M."/>
            <person name="Courvalin P."/>
            <person name="Perichon B."/>
            <person name="Grillot-Courvalin C."/>
            <person name="Clermont D."/>
            <person name="Rocha E."/>
            <person name="Yoon E.-J."/>
            <person name="Nemec A."/>
            <person name="Walker B."/>
            <person name="Young S.K."/>
            <person name="Zeng Q."/>
            <person name="Gargeya S."/>
            <person name="Fitzgerald M."/>
            <person name="Haas B."/>
            <person name="Abouelleil A."/>
            <person name="Alvarado L."/>
            <person name="Arachchi H.M."/>
            <person name="Berlin A.M."/>
            <person name="Chapman S.B."/>
            <person name="Dewar J."/>
            <person name="Goldberg J."/>
            <person name="Griggs A."/>
            <person name="Gujja S."/>
            <person name="Hansen M."/>
            <person name="Howarth C."/>
            <person name="Imamovic A."/>
            <person name="Larimer J."/>
            <person name="McCowan C."/>
            <person name="Murphy C."/>
            <person name="Neiman D."/>
            <person name="Pearson M."/>
            <person name="Priest M."/>
            <person name="Roberts A."/>
            <person name="Saif S."/>
            <person name="Shea T."/>
            <person name="Sisk P."/>
            <person name="Sykes S."/>
            <person name="Wortman J."/>
            <person name="Nusbaum C."/>
            <person name="Birren B."/>
        </authorList>
    </citation>
    <scope>NUCLEOTIDE SEQUENCE [LARGE SCALE GENOMIC DNA]</scope>
    <source>
        <strain evidence="1 4">NIPH 713</strain>
    </source>
</reference>
<proteinExistence type="predicted"/>
<dbReference type="OrthoDB" id="6704475at2"/>
<accession>A0A2H9YU85</accession>
<dbReference type="Proteomes" id="UP000243446">
    <property type="component" value="Unassembled WGS sequence"/>
</dbReference>
<evidence type="ECO:0000313" key="2">
    <source>
        <dbReference type="EMBL" id="PJI33480.1"/>
    </source>
</evidence>
<evidence type="ECO:0008006" key="7">
    <source>
        <dbReference type="Google" id="ProtNLM"/>
    </source>
</evidence>
<reference evidence="2 5" key="4">
    <citation type="submission" date="2017-12" db="EMBL/GenBank/DDBJ databases">
        <title>Revising the taxonomy of the Acinetobacter lwoffii group: the description of Acinetobacter pseudolwoffii sp. nov. and emended description of Acinetobacter lwoffii.</title>
        <authorList>
            <person name="Nemec A."/>
        </authorList>
    </citation>
    <scope>NUCLEOTIDE SEQUENCE [LARGE SCALE GENOMIC DNA]</scope>
    <source>
        <strain evidence="2 5">ANC 5347</strain>
    </source>
</reference>
<evidence type="ECO:0000313" key="6">
    <source>
        <dbReference type="Proteomes" id="UP000243446"/>
    </source>
</evidence>
<sequence>MKFITTLLSTLLLAGCMSSDLKKSEQLLQNFQCSQIEMSQMSHTSMTDYYQHSLYSTKSKAEAYIEHYHQGEKLFDIPLSEVVQQQYELYKSACQSLGGILPASEN</sequence>
<dbReference type="EMBL" id="PGOZ01000002">
    <property type="protein sequence ID" value="PJI33480.1"/>
    <property type="molecule type" value="Genomic_DNA"/>
</dbReference>
<reference evidence="2 5" key="3">
    <citation type="submission" date="2017-11" db="EMBL/GenBank/DDBJ databases">
        <authorList>
            <person name="Han C.G."/>
        </authorList>
    </citation>
    <scope>NUCLEOTIDE SEQUENCE [LARGE SCALE GENOMIC DNA]</scope>
    <source>
        <strain evidence="2 5">ANC 5347</strain>
    </source>
</reference>
<accession>A0A2H9UP66</accession>